<dbReference type="Proteomes" id="UP001617427">
    <property type="component" value="Unassembled WGS sequence"/>
</dbReference>
<reference evidence="2 3" key="1">
    <citation type="submission" date="2024-10" db="EMBL/GenBank/DDBJ databases">
        <title>The Natural Products Discovery Center: Release of the First 8490 Sequenced Strains for Exploring Actinobacteria Biosynthetic Diversity.</title>
        <authorList>
            <person name="Kalkreuter E."/>
            <person name="Kautsar S.A."/>
            <person name="Yang D."/>
            <person name="Bader C.D."/>
            <person name="Teijaro C.N."/>
            <person name="Fluegel L."/>
            <person name="Davis C.M."/>
            <person name="Simpson J.R."/>
            <person name="Lauterbach L."/>
            <person name="Steele A.D."/>
            <person name="Gui C."/>
            <person name="Meng S."/>
            <person name="Li G."/>
            <person name="Viehrig K."/>
            <person name="Ye F."/>
            <person name="Su P."/>
            <person name="Kiefer A.F."/>
            <person name="Nichols A."/>
            <person name="Cepeda A.J."/>
            <person name="Yan W."/>
            <person name="Fan B."/>
            <person name="Jiang Y."/>
            <person name="Adhikari A."/>
            <person name="Zheng C.-J."/>
            <person name="Schuster L."/>
            <person name="Cowan T.M."/>
            <person name="Smanski M.J."/>
            <person name="Chevrette M.G."/>
            <person name="De Carvalho L.P.S."/>
            <person name="Shen B."/>
        </authorList>
    </citation>
    <scope>NUCLEOTIDE SEQUENCE [LARGE SCALE GENOMIC DNA]</scope>
    <source>
        <strain evidence="2 3">NPDC087045</strain>
    </source>
</reference>
<dbReference type="InterPro" id="IPR055152">
    <property type="entry name" value="Transketolase-like_C_2"/>
</dbReference>
<name>A0ABW8EYY9_9BURK</name>
<gene>
    <name evidence="2" type="ORF">ACIPEN_09565</name>
</gene>
<comment type="caution">
    <text evidence="2">The sequence shown here is derived from an EMBL/GenBank/DDBJ whole genome shotgun (WGS) entry which is preliminary data.</text>
</comment>
<protein>
    <submittedName>
        <fullName evidence="2">Transketolase-like TK C-terminal-containing protein</fullName>
    </submittedName>
</protein>
<dbReference type="Gene3D" id="3.40.50.920">
    <property type="match status" value="1"/>
</dbReference>
<accession>A0ABW8EYY9</accession>
<dbReference type="EMBL" id="JBIUZV010000004">
    <property type="protein sequence ID" value="MFJ3046068.1"/>
    <property type="molecule type" value="Genomic_DNA"/>
</dbReference>
<dbReference type="PANTHER" id="PTHR43825">
    <property type="entry name" value="PYRUVATE DEHYDROGENASE E1 COMPONENT"/>
    <property type="match status" value="1"/>
</dbReference>
<evidence type="ECO:0000313" key="2">
    <source>
        <dbReference type="EMBL" id="MFJ3046068.1"/>
    </source>
</evidence>
<dbReference type="Pfam" id="PF22613">
    <property type="entry name" value="Transketolase_C_1"/>
    <property type="match status" value="1"/>
</dbReference>
<keyword evidence="3" id="KW-1185">Reference proteome</keyword>
<dbReference type="InterPro" id="IPR009014">
    <property type="entry name" value="Transketo_C/PFOR_II"/>
</dbReference>
<dbReference type="PANTHER" id="PTHR43825:SF3">
    <property type="entry name" value="PYRUVATE DEHYDROGENASE E1 COMPONENT"/>
    <property type="match status" value="1"/>
</dbReference>
<dbReference type="RefSeq" id="WP_402699984.1">
    <property type="nucleotide sequence ID" value="NZ_JBIUZV010000004.1"/>
</dbReference>
<dbReference type="SUPFAM" id="SSF52922">
    <property type="entry name" value="TK C-terminal domain-like"/>
    <property type="match status" value="1"/>
</dbReference>
<dbReference type="Gene3D" id="3.40.50.970">
    <property type="match status" value="1"/>
</dbReference>
<proteinExistence type="predicted"/>
<dbReference type="InterPro" id="IPR051157">
    <property type="entry name" value="PDH/Transketolase"/>
</dbReference>
<organism evidence="2 3">
    <name type="scientific">Herbaspirillum chlorophenolicum</name>
    <dbReference type="NCBI Taxonomy" id="211589"/>
    <lineage>
        <taxon>Bacteria</taxon>
        <taxon>Pseudomonadati</taxon>
        <taxon>Pseudomonadota</taxon>
        <taxon>Betaproteobacteria</taxon>
        <taxon>Burkholderiales</taxon>
        <taxon>Oxalobacteraceae</taxon>
        <taxon>Herbaspirillum</taxon>
    </lineage>
</organism>
<evidence type="ECO:0000313" key="3">
    <source>
        <dbReference type="Proteomes" id="UP001617427"/>
    </source>
</evidence>
<feature type="domain" description="Transketolase-like C-terminal" evidence="1">
    <location>
        <begin position="209"/>
        <end position="311"/>
    </location>
</feature>
<sequence length="373" mass="41321">MSTPKTLLAPLVPISPETRDAAIVCLHKLIGLRSGWQEAPRSPLGMGRSIARMLAVDESASRNAWIVRGDAEEHEAGEMLTAAWPLRYTASSRRFERPLIYMLRAQSRAGLRAAFQETAGRGVFLNTAGTAPFRWLKRSRPELALWLTDYPFCIPYDPASADEVQAIVSAALQALYVEGEEAYYYLALHDEVLLSEATWTVSLSEAYTGMYLFNRTEKEMLHTVRLLGAGKTLEPVVRAARILLEDWRVGSEVWSCPSYTRLAREGEQVELWNTLHPLAPRKISRLERCLGAPGGPVVAVTSYEQHVAAQIGAYVTAPFVALGADMPDGTIRAEWIVLHALRALVSEGRFPVECLVEALNRYGDKTDATLPRG</sequence>
<evidence type="ECO:0000259" key="1">
    <source>
        <dbReference type="Pfam" id="PF22613"/>
    </source>
</evidence>